<gene>
    <name evidence="2" type="ORF">NTEN_LOCUS22897</name>
    <name evidence="1" type="ORF">NTEN_LOCUS580</name>
</gene>
<evidence type="ECO:0000313" key="1">
    <source>
        <dbReference type="EMBL" id="CAA9993681.1"/>
    </source>
</evidence>
<dbReference type="AlphaFoldDB" id="A0A6H5FVM9"/>
<evidence type="ECO:0000313" key="2">
    <source>
        <dbReference type="EMBL" id="CAB0019185.1"/>
    </source>
</evidence>
<name>A0A6H5FVM9_9HEMI</name>
<dbReference type="Proteomes" id="UP000479000">
    <property type="component" value="Unassembled WGS sequence"/>
</dbReference>
<accession>A0A6H5FVM9</accession>
<proteinExistence type="predicted"/>
<sequence length="77" mass="8947">MEAAKKRRSAIRTSFTRNFNILEEQLKENKITEARATFPILQRVWAKLHEVDEEIADLMLVDESIDEDTIDKEIATA</sequence>
<feature type="non-terminal residue" evidence="1">
    <location>
        <position position="77"/>
    </location>
</feature>
<keyword evidence="3" id="KW-1185">Reference proteome</keyword>
<evidence type="ECO:0000313" key="3">
    <source>
        <dbReference type="Proteomes" id="UP000479000"/>
    </source>
</evidence>
<organism evidence="1 3">
    <name type="scientific">Nesidiocoris tenuis</name>
    <dbReference type="NCBI Taxonomy" id="355587"/>
    <lineage>
        <taxon>Eukaryota</taxon>
        <taxon>Metazoa</taxon>
        <taxon>Ecdysozoa</taxon>
        <taxon>Arthropoda</taxon>
        <taxon>Hexapoda</taxon>
        <taxon>Insecta</taxon>
        <taxon>Pterygota</taxon>
        <taxon>Neoptera</taxon>
        <taxon>Paraneoptera</taxon>
        <taxon>Hemiptera</taxon>
        <taxon>Heteroptera</taxon>
        <taxon>Panheteroptera</taxon>
        <taxon>Cimicomorpha</taxon>
        <taxon>Miridae</taxon>
        <taxon>Dicyphina</taxon>
        <taxon>Nesidiocoris</taxon>
    </lineage>
</organism>
<dbReference type="EMBL" id="CADCXU010001029">
    <property type="protein sequence ID" value="CAA9993681.1"/>
    <property type="molecule type" value="Genomic_DNA"/>
</dbReference>
<protein>
    <submittedName>
        <fullName evidence="1">Uncharacterized protein</fullName>
    </submittedName>
</protein>
<reference evidence="1 3" key="1">
    <citation type="submission" date="2020-02" db="EMBL/GenBank/DDBJ databases">
        <authorList>
            <person name="Ferguson B K."/>
        </authorList>
    </citation>
    <scope>NUCLEOTIDE SEQUENCE [LARGE SCALE GENOMIC DNA]</scope>
</reference>
<dbReference type="EMBL" id="CADCXU010033875">
    <property type="protein sequence ID" value="CAB0019185.1"/>
    <property type="molecule type" value="Genomic_DNA"/>
</dbReference>